<dbReference type="PANTHER" id="PTHR13504:SF38">
    <property type="entry name" value="FIDO DOMAIN-CONTAINING PROTEIN"/>
    <property type="match status" value="1"/>
</dbReference>
<dbReference type="GO" id="GO:0005524">
    <property type="term" value="F:ATP binding"/>
    <property type="evidence" value="ECO:0007669"/>
    <property type="project" value="UniProtKB-KW"/>
</dbReference>
<keyword evidence="1" id="KW-0067">ATP-binding</keyword>
<keyword evidence="4" id="KW-1185">Reference proteome</keyword>
<dbReference type="AlphaFoldDB" id="A0AAW6TT57"/>
<dbReference type="PANTHER" id="PTHR13504">
    <property type="entry name" value="FIDO DOMAIN-CONTAINING PROTEIN DDB_G0283145"/>
    <property type="match status" value="1"/>
</dbReference>
<dbReference type="Gene3D" id="1.10.3290.10">
    <property type="entry name" value="Fido-like domain"/>
    <property type="match status" value="1"/>
</dbReference>
<comment type="caution">
    <text evidence="3">The sequence shown here is derived from an EMBL/GenBank/DDBJ whole genome shotgun (WGS) entry which is preliminary data.</text>
</comment>
<organism evidence="3 4">
    <name type="scientific">Flavobacterium yafengii</name>
    <dbReference type="NCBI Taxonomy" id="3041253"/>
    <lineage>
        <taxon>Bacteria</taxon>
        <taxon>Pseudomonadati</taxon>
        <taxon>Bacteroidota</taxon>
        <taxon>Flavobacteriia</taxon>
        <taxon>Flavobacteriales</taxon>
        <taxon>Flavobacteriaceae</taxon>
        <taxon>Flavobacterium</taxon>
    </lineage>
</organism>
<dbReference type="InterPro" id="IPR040198">
    <property type="entry name" value="Fido_containing"/>
</dbReference>
<evidence type="ECO:0000256" key="1">
    <source>
        <dbReference type="PIRSR" id="PIRSR640198-2"/>
    </source>
</evidence>
<name>A0AAW6TT57_9FLAO</name>
<dbReference type="EMBL" id="JASCRY010000003">
    <property type="protein sequence ID" value="MDI5950407.1"/>
    <property type="molecule type" value="Genomic_DNA"/>
</dbReference>
<accession>A0AAW6TT57</accession>
<dbReference type="PROSITE" id="PS51459">
    <property type="entry name" value="FIDO"/>
    <property type="match status" value="1"/>
</dbReference>
<feature type="domain" description="Fido" evidence="2">
    <location>
        <begin position="1"/>
        <end position="56"/>
    </location>
</feature>
<keyword evidence="1" id="KW-0547">Nucleotide-binding</keyword>
<evidence type="ECO:0000259" key="2">
    <source>
        <dbReference type="PROSITE" id="PS51459"/>
    </source>
</evidence>
<protein>
    <recommendedName>
        <fullName evidence="2">Fido domain-containing protein</fullName>
    </recommendedName>
</protein>
<proteinExistence type="predicted"/>
<evidence type="ECO:0000313" key="3">
    <source>
        <dbReference type="EMBL" id="MDI5950407.1"/>
    </source>
</evidence>
<feature type="binding site" evidence="1">
    <location>
        <begin position="2"/>
        <end position="9"/>
    </location>
    <ligand>
        <name>ATP</name>
        <dbReference type="ChEBI" id="CHEBI:30616"/>
    </ligand>
</feature>
<sequence>MDGNWRMSRFLMNTMLASNGYPLTVIPVEKRTEYMQALERASSYQDISPFSKFIAYLVNEAMEGKAVAVLPESK</sequence>
<evidence type="ECO:0000313" key="4">
    <source>
        <dbReference type="Proteomes" id="UP001228643"/>
    </source>
</evidence>
<dbReference type="InterPro" id="IPR036597">
    <property type="entry name" value="Fido-like_dom_sf"/>
</dbReference>
<reference evidence="3 4" key="1">
    <citation type="submission" date="2023-04" db="EMBL/GenBank/DDBJ databases">
        <title>Two novel species of Flavobacterium.</title>
        <authorList>
            <person name="Liu Q."/>
            <person name="Xin Y.-H."/>
        </authorList>
    </citation>
    <scope>NUCLEOTIDE SEQUENCE [LARGE SCALE GENOMIC DNA]</scope>
    <source>
        <strain evidence="3 4">LB2P87</strain>
    </source>
</reference>
<dbReference type="Proteomes" id="UP001228643">
    <property type="component" value="Unassembled WGS sequence"/>
</dbReference>
<gene>
    <name evidence="3" type="ORF">QLS97_12190</name>
</gene>
<dbReference type="InterPro" id="IPR003812">
    <property type="entry name" value="Fido"/>
</dbReference>
<dbReference type="SUPFAM" id="SSF140931">
    <property type="entry name" value="Fic-like"/>
    <property type="match status" value="1"/>
</dbReference>